<dbReference type="EMBL" id="JAADJZ010000031">
    <property type="protein sequence ID" value="KAF2865697.1"/>
    <property type="molecule type" value="Genomic_DNA"/>
</dbReference>
<accession>A0A7C8HZ04</accession>
<dbReference type="Proteomes" id="UP000481861">
    <property type="component" value="Unassembled WGS sequence"/>
</dbReference>
<sequence length="340" mass="38837">MAPTRRKRAAVNTSSKQLAPKRRAKASPQAIDASSYPTPNNPQATLLGLPAELRLQIYAYLNAATLVHAHGHEYNSWRWQRFTWTPCKAPHPTHPLLCANPKWSGLCNEQDRCTYKKDAPPEPRGFYALAATNKLVRGECMEFSMAHAVVSVNMAEVESWMDFVEARAPKLFGKIRRITFAGSDRGAGIYSEVERRMPQIEAMGFQLQTHPDRWIDSWNSTAWELDPKLKHLTRWAPVRCAGHIDNPGIEPISRHVTVVAEGTVWLDRVPNRQAVFRVIREGKALGHEDGDEGRPLNGIAWNTDNFKTEVIPAQWVVNPKRNAGWRWWWIGEESRRDFRY</sequence>
<evidence type="ECO:0000313" key="2">
    <source>
        <dbReference type="EMBL" id="KAF2865697.1"/>
    </source>
</evidence>
<feature type="region of interest" description="Disordered" evidence="1">
    <location>
        <begin position="1"/>
        <end position="41"/>
    </location>
</feature>
<dbReference type="OrthoDB" id="3715018at2759"/>
<reference evidence="2 3" key="1">
    <citation type="submission" date="2020-01" db="EMBL/GenBank/DDBJ databases">
        <authorList>
            <consortium name="DOE Joint Genome Institute"/>
            <person name="Haridas S."/>
            <person name="Albert R."/>
            <person name="Binder M."/>
            <person name="Bloem J."/>
            <person name="Labutti K."/>
            <person name="Salamov A."/>
            <person name="Andreopoulos B."/>
            <person name="Baker S.E."/>
            <person name="Barry K."/>
            <person name="Bills G."/>
            <person name="Bluhm B.H."/>
            <person name="Cannon C."/>
            <person name="Castanera R."/>
            <person name="Culley D.E."/>
            <person name="Daum C."/>
            <person name="Ezra D."/>
            <person name="Gonzalez J.B."/>
            <person name="Henrissat B."/>
            <person name="Kuo A."/>
            <person name="Liang C."/>
            <person name="Lipzen A."/>
            <person name="Lutzoni F."/>
            <person name="Magnuson J."/>
            <person name="Mondo S."/>
            <person name="Nolan M."/>
            <person name="Ohm R."/>
            <person name="Pangilinan J."/>
            <person name="Park H.-J.H."/>
            <person name="Ramirez L."/>
            <person name="Alfaro M."/>
            <person name="Sun H."/>
            <person name="Tritt A."/>
            <person name="Yoshinaga Y."/>
            <person name="Zwiers L.-H.L."/>
            <person name="Turgeon B.G."/>
            <person name="Goodwin S.B."/>
            <person name="Spatafora J.W."/>
            <person name="Crous P.W."/>
            <person name="Grigoriev I.V."/>
        </authorList>
    </citation>
    <scope>NUCLEOTIDE SEQUENCE [LARGE SCALE GENOMIC DNA]</scope>
    <source>
        <strain evidence="2 3">CBS 611.86</strain>
    </source>
</reference>
<keyword evidence="3" id="KW-1185">Reference proteome</keyword>
<evidence type="ECO:0000256" key="1">
    <source>
        <dbReference type="SAM" id="MobiDB-lite"/>
    </source>
</evidence>
<evidence type="ECO:0000313" key="3">
    <source>
        <dbReference type="Proteomes" id="UP000481861"/>
    </source>
</evidence>
<gene>
    <name evidence="2" type="ORF">BDV95DRAFT_612279</name>
</gene>
<organism evidence="2 3">
    <name type="scientific">Massariosphaeria phaeospora</name>
    <dbReference type="NCBI Taxonomy" id="100035"/>
    <lineage>
        <taxon>Eukaryota</taxon>
        <taxon>Fungi</taxon>
        <taxon>Dikarya</taxon>
        <taxon>Ascomycota</taxon>
        <taxon>Pezizomycotina</taxon>
        <taxon>Dothideomycetes</taxon>
        <taxon>Pleosporomycetidae</taxon>
        <taxon>Pleosporales</taxon>
        <taxon>Pleosporales incertae sedis</taxon>
        <taxon>Massariosphaeria</taxon>
    </lineage>
</organism>
<comment type="caution">
    <text evidence="2">The sequence shown here is derived from an EMBL/GenBank/DDBJ whole genome shotgun (WGS) entry which is preliminary data.</text>
</comment>
<dbReference type="AlphaFoldDB" id="A0A7C8HZ04"/>
<protein>
    <submittedName>
        <fullName evidence="2">Uncharacterized protein</fullName>
    </submittedName>
</protein>
<proteinExistence type="predicted"/>
<name>A0A7C8HZ04_9PLEO</name>